<comment type="caution">
    <text evidence="1">The sequence shown here is derived from an EMBL/GenBank/DDBJ whole genome shotgun (WGS) entry which is preliminary data.</text>
</comment>
<proteinExistence type="predicted"/>
<sequence>MTQSVKKGIPTL</sequence>
<reference evidence="1 2" key="1">
    <citation type="submission" date="2018-08" db="EMBL/GenBank/DDBJ databases">
        <title>Recombination of ecologically and evolutionarily significant loci maintains genetic cohesion in the Pseudomonas syringae species complex.</title>
        <authorList>
            <person name="Dillon M."/>
            <person name="Thakur S."/>
            <person name="Almeida R.N.D."/>
            <person name="Weir B.S."/>
            <person name="Guttman D.S."/>
        </authorList>
    </citation>
    <scope>NUCLEOTIDE SEQUENCE [LARGE SCALE GENOMIC DNA]</scope>
    <source>
        <strain evidence="1 2">ICMP 4316</strain>
    </source>
</reference>
<dbReference type="EMBL" id="RBPV01000312">
    <property type="protein sequence ID" value="RMO55490.1"/>
    <property type="molecule type" value="Genomic_DNA"/>
</dbReference>
<organism evidence="1 2">
    <name type="scientific">Pseudomonas amygdali pv. eriobotryae</name>
    <dbReference type="NCBI Taxonomy" id="129137"/>
    <lineage>
        <taxon>Bacteria</taxon>
        <taxon>Pseudomonadati</taxon>
        <taxon>Pseudomonadota</taxon>
        <taxon>Gammaproteobacteria</taxon>
        <taxon>Pseudomonadales</taxon>
        <taxon>Pseudomonadaceae</taxon>
        <taxon>Pseudomonas</taxon>
        <taxon>Pseudomonas amygdali</taxon>
    </lineage>
</organism>
<accession>A0A3M3WCT5</accession>
<feature type="non-terminal residue" evidence="1">
    <location>
        <position position="12"/>
    </location>
</feature>
<gene>
    <name evidence="1" type="ORF">ALQ39_100054</name>
</gene>
<name>A0A3M3WCT5_PSEA0</name>
<evidence type="ECO:0000313" key="1">
    <source>
        <dbReference type="EMBL" id="RMO55490.1"/>
    </source>
</evidence>
<dbReference type="Proteomes" id="UP000275613">
    <property type="component" value="Unassembled WGS sequence"/>
</dbReference>
<protein>
    <submittedName>
        <fullName evidence="1">Acyl-CoA dehydrogenase</fullName>
    </submittedName>
</protein>
<evidence type="ECO:0000313" key="2">
    <source>
        <dbReference type="Proteomes" id="UP000275613"/>
    </source>
</evidence>